<organism evidence="4 5">
    <name type="scientific">Galdieria partita</name>
    <dbReference type="NCBI Taxonomy" id="83374"/>
    <lineage>
        <taxon>Eukaryota</taxon>
        <taxon>Rhodophyta</taxon>
        <taxon>Bangiophyceae</taxon>
        <taxon>Galdieriales</taxon>
        <taxon>Galdieriaceae</taxon>
        <taxon>Galdieria</taxon>
    </lineage>
</organism>
<dbReference type="InterPro" id="IPR017853">
    <property type="entry name" value="GH"/>
</dbReference>
<dbReference type="InterPro" id="IPR014756">
    <property type="entry name" value="Ig_E-set"/>
</dbReference>
<dbReference type="Gene3D" id="2.60.40.1180">
    <property type="entry name" value="Golgi alpha-mannosidase II"/>
    <property type="match status" value="1"/>
</dbReference>
<feature type="region of interest" description="Disordered" evidence="2">
    <location>
        <begin position="817"/>
        <end position="840"/>
    </location>
</feature>
<dbReference type="AlphaFoldDB" id="A0A9C7PRJ5"/>
<feature type="domain" description="Glycosyl hydrolase family 13 catalytic" evidence="3">
    <location>
        <begin position="223"/>
        <end position="639"/>
    </location>
</feature>
<dbReference type="CDD" id="cd11326">
    <property type="entry name" value="AmyAc_Glg_debranch"/>
    <property type="match status" value="1"/>
</dbReference>
<evidence type="ECO:0000256" key="2">
    <source>
        <dbReference type="SAM" id="MobiDB-lite"/>
    </source>
</evidence>
<dbReference type="SUPFAM" id="SSF81296">
    <property type="entry name" value="E set domains"/>
    <property type="match status" value="1"/>
</dbReference>
<comment type="similarity">
    <text evidence="1">Belongs to the glycosyl hydrolase 13 family.</text>
</comment>
<gene>
    <name evidence="4" type="ORF">GpartN1_g1134.t1</name>
</gene>
<dbReference type="InterPro" id="IPR013783">
    <property type="entry name" value="Ig-like_fold"/>
</dbReference>
<dbReference type="PANTHER" id="PTHR43002">
    <property type="entry name" value="GLYCOGEN DEBRANCHING ENZYME"/>
    <property type="match status" value="1"/>
</dbReference>
<dbReference type="InterPro" id="IPR006047">
    <property type="entry name" value="GH13_cat_dom"/>
</dbReference>
<name>A0A9C7PRJ5_9RHOD</name>
<dbReference type="Gene3D" id="2.60.40.10">
    <property type="entry name" value="Immunoglobulins"/>
    <property type="match status" value="1"/>
</dbReference>
<dbReference type="Pfam" id="PF21156">
    <property type="entry name" value="ISOA1-3_C"/>
    <property type="match status" value="1"/>
</dbReference>
<dbReference type="SUPFAM" id="SSF51445">
    <property type="entry name" value="(Trans)glycosidases"/>
    <property type="match status" value="1"/>
</dbReference>
<dbReference type="Proteomes" id="UP001061958">
    <property type="component" value="Unassembled WGS sequence"/>
</dbReference>
<evidence type="ECO:0000313" key="5">
    <source>
        <dbReference type="Proteomes" id="UP001061958"/>
    </source>
</evidence>
<dbReference type="GO" id="GO:0005975">
    <property type="term" value="P:carbohydrate metabolic process"/>
    <property type="evidence" value="ECO:0007669"/>
    <property type="project" value="InterPro"/>
</dbReference>
<evidence type="ECO:0000259" key="3">
    <source>
        <dbReference type="SMART" id="SM00642"/>
    </source>
</evidence>
<sequence length="840" mass="95627">MSRAESSKAVELHRVQSFGLLRKTVPPVDASPGIWIAREFPGFSNLKLGRGNPQPFGVSRVADNAFNFAVFCRSRGVRLCLFPPLECGTKGLLQDIAAEIVLDDNLNVTGDVWHCTVYNIPEGSLYGLKIEGVPRIILDPYAKWVVSGAKNMWKVYEGELEEVKVVSEFRETSFTSKFPGLKTLKDVKFPFRLGLISEPTVDDFDWENDKPPQLPYEDLFIYEVHVRGFTMHSSSNVLDTKRGTFLGMIDRLDYLQFLGVNCIELLPIMEFNELELCPFNELELKYSPTTNERLCNFWGYSPISFFGPMCKYSTDFLKVGVELKTLVKEVHKRGMEIILDVVYNHTADASAPFHFLNAANVWYMHDEKGPYSNLSGCGNTFNCNHPVVLELIVQSLRWWVSEYHVDGFRFDAAGILCRDQDGTVLKRPPVVEAIVKDPILKNVKLIAEAWDAGAMLDSPNYLIGCFPFGDCWLEWNGKFRDTVRHFIKGTPGMVREFAKAIGGYFDLYSKRAYGPCHSVNFIACHDGFSLYDLVAYDTKHNEANEAGNADGIDDNISWNCGVEGETQAENVNSLRRRQLRNFILALVVSRGVPMITMGDEYGHTKLGNNNTWCFDNEINYLFFGKETEQRHDYFLRFVRMAFAWRQANRLLRLRQFMSWRDVQWHGQRIDHPDWSSTSRFLAFTLKNPKDGRASIYVAFNSSSNSYEVQIPNAPEGRMWLRIVDTNLPSPNDFWSPEESNTVLLDSNSKYCMVPFSAIALHTVDPEQVVRGEPSTPNNMAINQYFNSSSILTRPVSMESLVSADLEELEEYWESFIATPLDDEQSNTDNDRTAGADMLTE</sequence>
<protein>
    <recommendedName>
        <fullName evidence="3">Glycosyl hydrolase family 13 catalytic domain-containing protein</fullName>
    </recommendedName>
</protein>
<keyword evidence="5" id="KW-1185">Reference proteome</keyword>
<evidence type="ECO:0000256" key="1">
    <source>
        <dbReference type="ARBA" id="ARBA00008061"/>
    </source>
</evidence>
<proteinExistence type="inferred from homology"/>
<comment type="caution">
    <text evidence="4">The sequence shown here is derived from an EMBL/GenBank/DDBJ whole genome shotgun (WGS) entry which is preliminary data.</text>
</comment>
<dbReference type="SUPFAM" id="SSF51011">
    <property type="entry name" value="Glycosyl hydrolase domain"/>
    <property type="match status" value="1"/>
</dbReference>
<dbReference type="Gene3D" id="3.20.20.80">
    <property type="entry name" value="Glycosidases"/>
    <property type="match status" value="1"/>
</dbReference>
<dbReference type="OrthoDB" id="204980at2759"/>
<reference evidence="4" key="1">
    <citation type="journal article" date="2022" name="Proc. Natl. Acad. Sci. U.S.A.">
        <title>Life cycle and functional genomics of the unicellular red alga Galdieria for elucidating algal and plant evolution and industrial use.</title>
        <authorList>
            <person name="Hirooka S."/>
            <person name="Itabashi T."/>
            <person name="Ichinose T.M."/>
            <person name="Onuma R."/>
            <person name="Fujiwara T."/>
            <person name="Yamashita S."/>
            <person name="Jong L.W."/>
            <person name="Tomita R."/>
            <person name="Iwane A.H."/>
            <person name="Miyagishima S.Y."/>
        </authorList>
    </citation>
    <scope>NUCLEOTIDE SEQUENCE</scope>
    <source>
        <strain evidence="4">NBRC 102759</strain>
    </source>
</reference>
<dbReference type="EMBL" id="BQMJ01000008">
    <property type="protein sequence ID" value="GJQ09343.1"/>
    <property type="molecule type" value="Genomic_DNA"/>
</dbReference>
<dbReference type="SMART" id="SM00642">
    <property type="entry name" value="Aamy"/>
    <property type="match status" value="1"/>
</dbReference>
<reference evidence="4" key="2">
    <citation type="submission" date="2022-01" db="EMBL/GenBank/DDBJ databases">
        <authorList>
            <person name="Hirooka S."/>
            <person name="Miyagishima S.Y."/>
        </authorList>
    </citation>
    <scope>NUCLEOTIDE SEQUENCE</scope>
    <source>
        <strain evidence="4">NBRC 102759</strain>
    </source>
</reference>
<dbReference type="Pfam" id="PF00128">
    <property type="entry name" value="Alpha-amylase"/>
    <property type="match status" value="1"/>
</dbReference>
<evidence type="ECO:0000313" key="4">
    <source>
        <dbReference type="EMBL" id="GJQ09343.1"/>
    </source>
</evidence>
<accession>A0A9C7PRJ5</accession>
<dbReference type="InterPro" id="IPR013780">
    <property type="entry name" value="Glyco_hydro_b"/>
</dbReference>
<dbReference type="InterPro" id="IPR048650">
    <property type="entry name" value="ISOA1-3-like_C"/>
</dbReference>